<dbReference type="InterPro" id="IPR016181">
    <property type="entry name" value="Acyl_CoA_acyltransferase"/>
</dbReference>
<dbReference type="SUPFAM" id="SSF55729">
    <property type="entry name" value="Acyl-CoA N-acyltransferases (Nat)"/>
    <property type="match status" value="1"/>
</dbReference>
<keyword evidence="3" id="KW-1185">Reference proteome</keyword>
<evidence type="ECO:0000313" key="2">
    <source>
        <dbReference type="EMBL" id="RNM13026.1"/>
    </source>
</evidence>
<dbReference type="EMBL" id="RJSF01000043">
    <property type="protein sequence ID" value="RNM13026.1"/>
    <property type="molecule type" value="Genomic_DNA"/>
</dbReference>
<keyword evidence="2" id="KW-0808">Transferase</keyword>
<dbReference type="Pfam" id="PF00583">
    <property type="entry name" value="Acetyltransf_1"/>
    <property type="match status" value="1"/>
</dbReference>
<feature type="domain" description="N-acetyltransferase" evidence="1">
    <location>
        <begin position="124"/>
        <end position="260"/>
    </location>
</feature>
<dbReference type="Proteomes" id="UP000279994">
    <property type="component" value="Unassembled WGS sequence"/>
</dbReference>
<reference evidence="2 3" key="1">
    <citation type="submission" date="2018-11" db="EMBL/GenBank/DDBJ databases">
        <authorList>
            <person name="Li F."/>
        </authorList>
    </citation>
    <scope>NUCLEOTIDE SEQUENCE [LARGE SCALE GENOMIC DNA]</scope>
    <source>
        <strain evidence="2 3">Gsoil 818</strain>
    </source>
</reference>
<dbReference type="OrthoDB" id="164800at2"/>
<evidence type="ECO:0000259" key="1">
    <source>
        <dbReference type="PROSITE" id="PS51186"/>
    </source>
</evidence>
<sequence length="260" mass="28137">MTPDALLAVYDAEVRGSFPHRMPPGWSGEQDGPLTRCLTGRAGFVMLTQPAPDLSDAELAELVDRTTAFFAEHGRWFEWKTFDHDPPGLRPRLLERGAAAEPHEALVLGEAAGLAVEPVVPAGLGLREATTRADLERIAALQSEVWGEDWSWLADDLELRLAAEPPTVVLLVEDGDLVVSAAWLTPFAGTTVAGLWGGSTRPAYRGRGIYRALVARRAQVAVELGHRILQVDASDDSRPILERLGLSVVGGTTPYVFGRD</sequence>
<organism evidence="2 3">
    <name type="scientific">Nocardioides pocheonensis</name>
    <dbReference type="NCBI Taxonomy" id="661485"/>
    <lineage>
        <taxon>Bacteria</taxon>
        <taxon>Bacillati</taxon>
        <taxon>Actinomycetota</taxon>
        <taxon>Actinomycetes</taxon>
        <taxon>Propionibacteriales</taxon>
        <taxon>Nocardioidaceae</taxon>
        <taxon>Nocardioides</taxon>
    </lineage>
</organism>
<dbReference type="RefSeq" id="WP_123224002.1">
    <property type="nucleotide sequence ID" value="NZ_RJSF01000043.1"/>
</dbReference>
<evidence type="ECO:0000313" key="3">
    <source>
        <dbReference type="Proteomes" id="UP000279994"/>
    </source>
</evidence>
<name>A0A3N0GLH2_9ACTN</name>
<dbReference type="PROSITE" id="PS51186">
    <property type="entry name" value="GNAT"/>
    <property type="match status" value="1"/>
</dbReference>
<protein>
    <submittedName>
        <fullName evidence="2">GNAT family N-acetyltransferase</fullName>
    </submittedName>
</protein>
<accession>A0A3N0GLH2</accession>
<dbReference type="CDD" id="cd04301">
    <property type="entry name" value="NAT_SF"/>
    <property type="match status" value="1"/>
</dbReference>
<gene>
    <name evidence="2" type="ORF">EFL26_16475</name>
</gene>
<proteinExistence type="predicted"/>
<dbReference type="GO" id="GO:0016747">
    <property type="term" value="F:acyltransferase activity, transferring groups other than amino-acyl groups"/>
    <property type="evidence" value="ECO:0007669"/>
    <property type="project" value="InterPro"/>
</dbReference>
<comment type="caution">
    <text evidence="2">The sequence shown here is derived from an EMBL/GenBank/DDBJ whole genome shotgun (WGS) entry which is preliminary data.</text>
</comment>
<dbReference type="AlphaFoldDB" id="A0A3N0GLH2"/>
<dbReference type="InterPro" id="IPR000182">
    <property type="entry name" value="GNAT_dom"/>
</dbReference>
<dbReference type="Gene3D" id="3.40.630.30">
    <property type="match status" value="1"/>
</dbReference>